<keyword evidence="1 4" id="KW-0547">Nucleotide-binding</keyword>
<protein>
    <submittedName>
        <fullName evidence="6">Cell division protein FtsK</fullName>
    </submittedName>
</protein>
<feature type="binding site" evidence="4">
    <location>
        <begin position="1574"/>
        <end position="1581"/>
    </location>
    <ligand>
        <name>ATP</name>
        <dbReference type="ChEBI" id="CHEBI:30616"/>
    </ligand>
</feature>
<dbReference type="InterPro" id="IPR027417">
    <property type="entry name" value="P-loop_NTPase"/>
</dbReference>
<sequence length="1809" mass="198887">MLTDRIIGRVGASILAQRISSPGSQSDSAALFRLDKLSAGQIAAVVRAILANPELSPKVDLMIPEALVEGQGLPAETLIQHNAGFVRNNAETVKTAILTANGNEQNLADTLGHVMSIGAKEMRTDPEPWVEAALHAAGVSPVLDDCAVFDAAIGGLLASSELSLVQLGEFCAEVVEAISTRGLAIRNAVGHALPKAGLPRDSSYFANAKSYAASSKSWKKGFVKLFAQRAPLLKKQRQNGQPLDPEELRERIGDHASEIADGAREALEAFVEAPAGDAYAASELSKFEWESDGVYLAFDKPKEKLLGLADFTIRFFDHECEPENSLDAEGRTLLEDLKGRERRADFGEEDEEFFAKNRRLLEQDSKLCARWEKALYGKPIECWDFFDGFARVVHSLHAGLREAEDERILRFTVTKGRKEWRERFNYDAGCYFSAMYRGLRELMGSKAEWKIERMGNINLPDPLFNYENFFAKEKELRNDKKNKVKPNASLSRASLQIKFDVALVQKTKGKEIILQKTQLLWSYRPTSIGLSMAADMRRLFEKGAVGSTEVPRRLVSKKGGVQSVSLLDTGTLEATFARDAGSLVPPPNKLKSFRAEIKSRIKGLADEGRLTSLQHVEIRAAWDKFEEDYNQAMKDFIEIGLHGEAVIRQAESFGTLLSTLMTQARGDVCRAKLVSEVLSIGTVRVAGDNPALIIPPWHPERMKALAVKSRRVAGFATHLLSSNSILYGDREIFMREFSDEIAHPFYPEIAVLNKAGAPVLVSESSTVNGYSLLESPTRGSEDAMTDVDPSLAAKQARELLERYVGLQPHEASNLSVVLYNADAAELPLATVRELSSIQGAGKLQCSVSVRHSDPAKLRSVYGELVNKAGDDPDLPVVSETSDNFISRLRISVTPISATPSESAKGFKAFDVAFLHDVVARAAQTEWLPVAWSNDRHNFEHAPSRLSYRSVSGENELKSTTFLTCPWQTSTGWFYVSAVAAVCRQTDALPNERFLPARRISLQSPVLAAMIKDAHDLAEWVATYDELLDKRQLQHNNITVVRYRRGSTNGRNMIVSSTSELRLLSVLVRRRLEELNLQLSADEMQFAVEKAKRDALSVSGDIVLRAAKRGISAGEMIGLVLSRQLLSDEFKQGVSGKTLTAYFLLDDYASWLSQPESRIADILALNVEETEAGILVVIAIVEAKYVGVDGLAKARRDSKDQLLATLGLFREALFGKPGRMDRDVWLARLADMLIDAEIPPGMTGLMERARSKLREGDVEISLRGYSQIYVHTADTGGSSASEQELLEEIDGVQAWQEVFDRPDLRKLVEAYAKDTGVCQARSGIGAHQPWVGHAFKRPAPRVAWLTTINHLDSMLVDATDEQPIVMQPEVESALESIVELPSILSSPIEPLATQSHLSNDVITVARSATTGYSALAMLVASKYAGGTVADAEREAWAQDVTKNLKKALNSYGFQASILGTRLTPNGCLIRLAGSDRLRIEDIENKRTQLLTTHAISLVTVQPKPGEIVVTVAGTKRQAVSLWELWSRRELNRNVAGINTSFLLGLQEINGALLYLNLGAEFGGLSSHEPHSLVAGATGSGKSVLIQALLLDIAATNPKELAQIVLIDPKMGVDYVPLADLPHMREEIVTTKERATEVLDSLVQEMEDRYRAFAQARARDLPTYNSKVSEPERLPMVFLVHDEFADWMLDDAYKAAVGAAVQRLGVKARAAGIHLIFAAQRPDKDVMPMQLRENLGNRLILKVASEATSKIALDRPGAELLLGRGHLAAKLNGEQGLVFAQAPFLSDQDIEAAVAAIRSESDHKESSYEDR</sequence>
<dbReference type="GO" id="GO:0003677">
    <property type="term" value="F:DNA binding"/>
    <property type="evidence" value="ECO:0007669"/>
    <property type="project" value="InterPro"/>
</dbReference>
<dbReference type="PANTHER" id="PTHR22683:SF1">
    <property type="entry name" value="TYPE VII SECRETION SYSTEM PROTEIN ESSC"/>
    <property type="match status" value="1"/>
</dbReference>
<evidence type="ECO:0000259" key="5">
    <source>
        <dbReference type="PROSITE" id="PS50901"/>
    </source>
</evidence>
<dbReference type="PANTHER" id="PTHR22683">
    <property type="entry name" value="SPORULATION PROTEIN RELATED"/>
    <property type="match status" value="1"/>
</dbReference>
<evidence type="ECO:0000313" key="7">
    <source>
        <dbReference type="Proteomes" id="UP000031587"/>
    </source>
</evidence>
<dbReference type="GO" id="GO:0051301">
    <property type="term" value="P:cell division"/>
    <property type="evidence" value="ECO:0007669"/>
    <property type="project" value="UniProtKB-KW"/>
</dbReference>
<evidence type="ECO:0000256" key="1">
    <source>
        <dbReference type="ARBA" id="ARBA00022741"/>
    </source>
</evidence>
<comment type="function">
    <text evidence="3">Essential cell division protein that coordinates cell division and chromosome segregation. The N-terminus is involved in assembly of the cell-division machinery. The C-terminus functions as a DNA motor that moves dsDNA in an ATP-dependent manner towards the dif recombination site, which is located within the replication terminus region. Translocation stops specifically at Xer-dif sites, where FtsK interacts with the Xer recombinase, allowing activation of chromosome unlinking by recombination. FtsK orienting polar sequences (KOPS) guide the direction of DNA translocation. FtsK can remove proteins from DNA as it translocates, but translocation stops specifically at XerCD-dif site, thereby preventing removal of XerC and XerD from dif.</text>
</comment>
<keyword evidence="2 4" id="KW-0067">ATP-binding</keyword>
<keyword evidence="6" id="KW-0132">Cell division</keyword>
<dbReference type="InterPro" id="IPR002543">
    <property type="entry name" value="FtsK_dom"/>
</dbReference>
<dbReference type="InterPro" id="IPR050206">
    <property type="entry name" value="FtsK/SpoIIIE/SftA"/>
</dbReference>
<accession>A0AAE2A6N1</accession>
<evidence type="ECO:0000256" key="2">
    <source>
        <dbReference type="ARBA" id="ARBA00022840"/>
    </source>
</evidence>
<evidence type="ECO:0000313" key="6">
    <source>
        <dbReference type="EMBL" id="KIF59419.1"/>
    </source>
</evidence>
<keyword evidence="6" id="KW-0131">Cell cycle</keyword>
<dbReference type="RefSeq" id="WP_039769114.1">
    <property type="nucleotide sequence ID" value="NZ_JTGH01000012.1"/>
</dbReference>
<dbReference type="EMBL" id="JTGH01000012">
    <property type="protein sequence ID" value="KIF59419.1"/>
    <property type="molecule type" value="Genomic_DNA"/>
</dbReference>
<comment type="caution">
    <text evidence="6">The sequence shown here is derived from an EMBL/GenBank/DDBJ whole genome shotgun (WGS) entry which is preliminary data.</text>
</comment>
<evidence type="ECO:0000256" key="4">
    <source>
        <dbReference type="PROSITE-ProRule" id="PRU00289"/>
    </source>
</evidence>
<dbReference type="Gene3D" id="3.40.50.300">
    <property type="entry name" value="P-loop containing nucleotide triphosphate hydrolases"/>
    <property type="match status" value="1"/>
</dbReference>
<evidence type="ECO:0000256" key="3">
    <source>
        <dbReference type="ARBA" id="ARBA00024784"/>
    </source>
</evidence>
<dbReference type="CDD" id="cd01127">
    <property type="entry name" value="TrwB_TraG_TraD_VirD4"/>
    <property type="match status" value="1"/>
</dbReference>
<reference evidence="6 7" key="1">
    <citation type="submission" date="2014-11" db="EMBL/GenBank/DDBJ databases">
        <title>Draft genome sequence of Pseudomonas fluorescens strains SF4c SF39a.</title>
        <authorList>
            <person name="Underwood G.E."/>
            <person name="Ly L.K."/>
            <person name="Bitzer A.S."/>
            <person name="Godino A."/>
            <person name="Bucci V."/>
            <person name="Fischer S."/>
            <person name="Silby M.W."/>
        </authorList>
    </citation>
    <scope>NUCLEOTIDE SEQUENCE [LARGE SCALE GENOMIC DNA]</scope>
    <source>
        <strain evidence="6 7">SF4c</strain>
    </source>
</reference>
<proteinExistence type="predicted"/>
<dbReference type="PROSITE" id="PS50901">
    <property type="entry name" value="FTSK"/>
    <property type="match status" value="1"/>
</dbReference>
<gene>
    <name evidence="6" type="ORF">QS95_14770</name>
</gene>
<dbReference type="InterPro" id="IPR003593">
    <property type="entry name" value="AAA+_ATPase"/>
</dbReference>
<dbReference type="SMART" id="SM00382">
    <property type="entry name" value="AAA"/>
    <property type="match status" value="1"/>
</dbReference>
<dbReference type="GO" id="GO:0005524">
    <property type="term" value="F:ATP binding"/>
    <property type="evidence" value="ECO:0007669"/>
    <property type="project" value="UniProtKB-UniRule"/>
</dbReference>
<dbReference type="SUPFAM" id="SSF52540">
    <property type="entry name" value="P-loop containing nucleoside triphosphate hydrolases"/>
    <property type="match status" value="1"/>
</dbReference>
<feature type="domain" description="FtsK" evidence="5">
    <location>
        <begin position="1549"/>
        <end position="1748"/>
    </location>
</feature>
<name>A0AAE2A6N1_PSEFL</name>
<dbReference type="Proteomes" id="UP000031587">
    <property type="component" value="Unassembled WGS sequence"/>
</dbReference>
<organism evidence="6 7">
    <name type="scientific">Pseudomonas fluorescens</name>
    <dbReference type="NCBI Taxonomy" id="294"/>
    <lineage>
        <taxon>Bacteria</taxon>
        <taxon>Pseudomonadati</taxon>
        <taxon>Pseudomonadota</taxon>
        <taxon>Gammaproteobacteria</taxon>
        <taxon>Pseudomonadales</taxon>
        <taxon>Pseudomonadaceae</taxon>
        <taxon>Pseudomonas</taxon>
    </lineage>
</organism>
<dbReference type="Pfam" id="PF01580">
    <property type="entry name" value="FtsK_SpoIIIE"/>
    <property type="match status" value="1"/>
</dbReference>